<organism evidence="5 6">
    <name type="scientific">Bifidobacterium erythrocebi</name>
    <dbReference type="NCBI Taxonomy" id="2675325"/>
    <lineage>
        <taxon>Bacteria</taxon>
        <taxon>Bacillati</taxon>
        <taxon>Actinomycetota</taxon>
        <taxon>Actinomycetes</taxon>
        <taxon>Bifidobacteriales</taxon>
        <taxon>Bifidobacteriaceae</taxon>
        <taxon>Bifidobacterium</taxon>
    </lineage>
</organism>
<dbReference type="NCBIfam" id="TIGR01076">
    <property type="entry name" value="sortase_fam"/>
    <property type="match status" value="1"/>
</dbReference>
<keyword evidence="4" id="KW-0812">Transmembrane</keyword>
<name>A0A7Y0ETE6_9BIFI</name>
<dbReference type="RefSeq" id="WP_169078778.1">
    <property type="nucleotide sequence ID" value="NZ_JAAIIF010000006.1"/>
</dbReference>
<reference evidence="5 6" key="1">
    <citation type="submission" date="2020-02" db="EMBL/GenBank/DDBJ databases">
        <title>Characterization of phylogenetic diversity of novel bifidobacterial species isolated in Czech ZOOs.</title>
        <authorList>
            <person name="Lugli G.A."/>
            <person name="Vera N.B."/>
            <person name="Ventura M."/>
        </authorList>
    </citation>
    <scope>NUCLEOTIDE SEQUENCE [LARGE SCALE GENOMIC DNA]</scope>
    <source>
        <strain evidence="5 6">DSM 109960</strain>
    </source>
</reference>
<keyword evidence="6" id="KW-1185">Reference proteome</keyword>
<feature type="active site" description="Acyl-thioester intermediate" evidence="2">
    <location>
        <position position="269"/>
    </location>
</feature>
<comment type="caution">
    <text evidence="5">The sequence shown here is derived from an EMBL/GenBank/DDBJ whole genome shotgun (WGS) entry which is preliminary data.</text>
</comment>
<proteinExistence type="predicted"/>
<evidence type="ECO:0000313" key="5">
    <source>
        <dbReference type="EMBL" id="NMM95668.1"/>
    </source>
</evidence>
<gene>
    <name evidence="5" type="ORF">G1C98_0404</name>
</gene>
<dbReference type="InterPro" id="IPR042002">
    <property type="entry name" value="Sortase_C"/>
</dbReference>
<dbReference type="AlphaFoldDB" id="A0A7Y0ETE6"/>
<evidence type="ECO:0000313" key="6">
    <source>
        <dbReference type="Proteomes" id="UP000529710"/>
    </source>
</evidence>
<protein>
    <submittedName>
        <fullName evidence="5">Sortase</fullName>
    </submittedName>
</protein>
<keyword evidence="1" id="KW-0378">Hydrolase</keyword>
<keyword evidence="4" id="KW-0472">Membrane</keyword>
<dbReference type="InterPro" id="IPR023365">
    <property type="entry name" value="Sortase_dom-sf"/>
</dbReference>
<feature type="active site" description="Proton donor/acceptor" evidence="2">
    <location>
        <position position="207"/>
    </location>
</feature>
<dbReference type="InterPro" id="IPR005754">
    <property type="entry name" value="Sortase"/>
</dbReference>
<dbReference type="CDD" id="cd05827">
    <property type="entry name" value="Sortase_C"/>
    <property type="match status" value="1"/>
</dbReference>
<sequence length="343" mass="37225">MPANALDSPSFEEILDVSEAKRRRNMLRIAFGFLTMLAVLLVGVGLVIGAYPLVMQWRSAETLADQSRQADATIHSWSYPQADNQLRDARAYNTRLATSGQHVLGQAIDPFLLANGAGAGGTNGTTMDSETSADNDSQTKEARDTTYHRLLDAGNGVMGSVEVPKVGIDLPIYHGTSDASLEAGAGHLYGTSLPVGGTNSHSVITGHRGLVESSMFTRLDEMRKGDFMYLKVMGTTLAYRVDRISVIAPDDSSLLKIQPKEDRLTLMTCTPYGINTQRLLISGTRVGMPDPAPKPEDVRDWKTWGAGVSTGMIAAGLPAMYVLQRSRHGTWQRMRHAVCNTSR</sequence>
<accession>A0A7Y0ETE6</accession>
<dbReference type="SUPFAM" id="SSF63817">
    <property type="entry name" value="Sortase"/>
    <property type="match status" value="1"/>
</dbReference>
<feature type="region of interest" description="Disordered" evidence="3">
    <location>
        <begin position="122"/>
        <end position="141"/>
    </location>
</feature>
<evidence type="ECO:0000256" key="3">
    <source>
        <dbReference type="SAM" id="MobiDB-lite"/>
    </source>
</evidence>
<evidence type="ECO:0000256" key="1">
    <source>
        <dbReference type="ARBA" id="ARBA00022801"/>
    </source>
</evidence>
<dbReference type="Gene3D" id="2.40.260.10">
    <property type="entry name" value="Sortase"/>
    <property type="match status" value="1"/>
</dbReference>
<dbReference type="NCBIfam" id="NF033745">
    <property type="entry name" value="class_C_sortase"/>
    <property type="match status" value="1"/>
</dbReference>
<dbReference type="Proteomes" id="UP000529710">
    <property type="component" value="Unassembled WGS sequence"/>
</dbReference>
<feature type="compositionally biased region" description="Polar residues" evidence="3">
    <location>
        <begin position="127"/>
        <end position="136"/>
    </location>
</feature>
<dbReference type="GO" id="GO:0016787">
    <property type="term" value="F:hydrolase activity"/>
    <property type="evidence" value="ECO:0007669"/>
    <property type="project" value="UniProtKB-KW"/>
</dbReference>
<dbReference type="Pfam" id="PF04203">
    <property type="entry name" value="Sortase"/>
    <property type="match status" value="1"/>
</dbReference>
<dbReference type="EMBL" id="JAAIIF010000006">
    <property type="protein sequence ID" value="NMM95668.1"/>
    <property type="molecule type" value="Genomic_DNA"/>
</dbReference>
<evidence type="ECO:0000256" key="4">
    <source>
        <dbReference type="SAM" id="Phobius"/>
    </source>
</evidence>
<keyword evidence="4" id="KW-1133">Transmembrane helix</keyword>
<feature type="transmembrane region" description="Helical" evidence="4">
    <location>
        <begin position="29"/>
        <end position="54"/>
    </location>
</feature>
<evidence type="ECO:0000256" key="2">
    <source>
        <dbReference type="PIRSR" id="PIRSR605754-1"/>
    </source>
</evidence>